<organism evidence="1 2">
    <name type="scientific">Dictyostelium discoideum</name>
    <name type="common">Social amoeba</name>
    <dbReference type="NCBI Taxonomy" id="44689"/>
    <lineage>
        <taxon>Eukaryota</taxon>
        <taxon>Amoebozoa</taxon>
        <taxon>Evosea</taxon>
        <taxon>Eumycetozoa</taxon>
        <taxon>Dictyostelia</taxon>
        <taxon>Dictyosteliales</taxon>
        <taxon>Dictyosteliaceae</taxon>
        <taxon>Dictyostelium</taxon>
    </lineage>
</organism>
<keyword evidence="2" id="KW-1185">Reference proteome</keyword>
<protein>
    <submittedName>
        <fullName evidence="1">Uncharacterized protein</fullName>
    </submittedName>
</protein>
<evidence type="ECO:0000313" key="1">
    <source>
        <dbReference type="EMBL" id="EAL61834.1"/>
    </source>
</evidence>
<dbReference type="Proteomes" id="UP000002195">
    <property type="component" value="Unassembled WGS sequence"/>
</dbReference>
<dbReference type="PaxDb" id="44689-DDB0191583"/>
<dbReference type="RefSeq" id="XP_635339.1">
    <property type="nucleotide sequence ID" value="XM_630247.1"/>
</dbReference>
<dbReference type="GeneID" id="8628044"/>
<dbReference type="KEGG" id="ddi:DDB_G0291215"/>
<name>Q54EZ4_DICDI</name>
<evidence type="ECO:0000313" key="2">
    <source>
        <dbReference type="Proteomes" id="UP000002195"/>
    </source>
</evidence>
<proteinExistence type="predicted"/>
<dbReference type="AlphaFoldDB" id="Q54EZ4"/>
<accession>Q54EZ4</accession>
<comment type="caution">
    <text evidence="1">The sequence shown here is derived from an EMBL/GenBank/DDBJ whole genome shotgun (WGS) entry which is preliminary data.</text>
</comment>
<dbReference type="InParanoid" id="Q54EZ4"/>
<dbReference type="VEuPathDB" id="AmoebaDB:DDB_G0291215"/>
<sequence>MNSIFLANLPIDGHFLSYKYYEESIFYYEICSVQGIYKNYKSGEQFKKIKNSISDKFILLRIFSDGMSHQGRSDYTIMVDFENYNGPFFKNNKIVLFIVPKEWFHNIHQTIKKLFSAQFNNKLIIKDNNGNDYEIIPYGLTMDIPEFRSSCRINHYNCNEFSCHTCDKLRGVDYLLKEGNYRNQKDIIDFHNSKLNKQDFLNPQNKILNTAKKKPL</sequence>
<gene>
    <name evidence="1" type="ORF">DDB_G0291215</name>
</gene>
<dbReference type="PhylomeDB" id="Q54EZ4"/>
<dbReference type="dictyBase" id="DDB_G0291215"/>
<dbReference type="HOGENOM" id="CLU_1279707_0_0_1"/>
<dbReference type="EMBL" id="AAFI02000176">
    <property type="protein sequence ID" value="EAL61834.1"/>
    <property type="molecule type" value="Genomic_DNA"/>
</dbReference>
<reference evidence="1 2" key="1">
    <citation type="journal article" date="2005" name="Nature">
        <title>The genome of the social amoeba Dictyostelium discoideum.</title>
        <authorList>
            <consortium name="The Dictyostelium discoideum Sequencing Consortium"/>
            <person name="Eichinger L."/>
            <person name="Pachebat J.A."/>
            <person name="Glockner G."/>
            <person name="Rajandream M.A."/>
            <person name="Sucgang R."/>
            <person name="Berriman M."/>
            <person name="Song J."/>
            <person name="Olsen R."/>
            <person name="Szafranski K."/>
            <person name="Xu Q."/>
            <person name="Tunggal B."/>
            <person name="Kummerfeld S."/>
            <person name="Madera M."/>
            <person name="Konfortov B.A."/>
            <person name="Rivero F."/>
            <person name="Bankier A.T."/>
            <person name="Lehmann R."/>
            <person name="Hamlin N."/>
            <person name="Davies R."/>
            <person name="Gaudet P."/>
            <person name="Fey P."/>
            <person name="Pilcher K."/>
            <person name="Chen G."/>
            <person name="Saunders D."/>
            <person name="Sodergren E."/>
            <person name="Davis P."/>
            <person name="Kerhornou A."/>
            <person name="Nie X."/>
            <person name="Hall N."/>
            <person name="Anjard C."/>
            <person name="Hemphill L."/>
            <person name="Bason N."/>
            <person name="Farbrother P."/>
            <person name="Desany B."/>
            <person name="Just E."/>
            <person name="Morio T."/>
            <person name="Rost R."/>
            <person name="Churcher C."/>
            <person name="Cooper J."/>
            <person name="Haydock S."/>
            <person name="van Driessche N."/>
            <person name="Cronin A."/>
            <person name="Goodhead I."/>
            <person name="Muzny D."/>
            <person name="Mourier T."/>
            <person name="Pain A."/>
            <person name="Lu M."/>
            <person name="Harper D."/>
            <person name="Lindsay R."/>
            <person name="Hauser H."/>
            <person name="James K."/>
            <person name="Quiles M."/>
            <person name="Madan Babu M."/>
            <person name="Saito T."/>
            <person name="Buchrieser C."/>
            <person name="Wardroper A."/>
            <person name="Felder M."/>
            <person name="Thangavelu M."/>
            <person name="Johnson D."/>
            <person name="Knights A."/>
            <person name="Loulseged H."/>
            <person name="Mungall K."/>
            <person name="Oliver K."/>
            <person name="Price C."/>
            <person name="Quail M.A."/>
            <person name="Urushihara H."/>
            <person name="Hernandez J."/>
            <person name="Rabbinowitsch E."/>
            <person name="Steffen D."/>
            <person name="Sanders M."/>
            <person name="Ma J."/>
            <person name="Kohara Y."/>
            <person name="Sharp S."/>
            <person name="Simmonds M."/>
            <person name="Spiegler S."/>
            <person name="Tivey A."/>
            <person name="Sugano S."/>
            <person name="White B."/>
            <person name="Walker D."/>
            <person name="Woodward J."/>
            <person name="Winckler T."/>
            <person name="Tanaka Y."/>
            <person name="Shaulsky G."/>
            <person name="Schleicher M."/>
            <person name="Weinstock G."/>
            <person name="Rosenthal A."/>
            <person name="Cox E.C."/>
            <person name="Chisholm R.L."/>
            <person name="Gibbs R."/>
            <person name="Loomis W.F."/>
            <person name="Platzer M."/>
            <person name="Kay R.R."/>
            <person name="Williams J."/>
            <person name="Dear P.H."/>
            <person name="Noegel A.A."/>
            <person name="Barrell B."/>
            <person name="Kuspa A."/>
        </authorList>
    </citation>
    <scope>NUCLEOTIDE SEQUENCE [LARGE SCALE GENOMIC DNA]</scope>
    <source>
        <strain evidence="1 2">AX4</strain>
    </source>
</reference>